<keyword evidence="1" id="KW-0472">Membrane</keyword>
<accession>A0A409W8N6</accession>
<sequence length="121" mass="13289">MRMAYFLCPRENLSAANHRCSIVAILATGGVQDRLHWPKDKRRGNVRGSSAELPISTSSNTAQAEYVGHLDGLLERFPDIVYLVVNKLALFVFLAVVGPAIAAPVVPRELSEDLEARHEGH</sequence>
<keyword evidence="1" id="KW-0812">Transmembrane</keyword>
<evidence type="ECO:0000313" key="2">
    <source>
        <dbReference type="EMBL" id="PPQ74859.1"/>
    </source>
</evidence>
<keyword evidence="3" id="KW-1185">Reference proteome</keyword>
<dbReference type="AlphaFoldDB" id="A0A409W8N6"/>
<feature type="non-terminal residue" evidence="2">
    <location>
        <position position="121"/>
    </location>
</feature>
<dbReference type="Proteomes" id="UP000284706">
    <property type="component" value="Unassembled WGS sequence"/>
</dbReference>
<protein>
    <submittedName>
        <fullName evidence="2">Uncharacterized protein</fullName>
    </submittedName>
</protein>
<keyword evidence="1" id="KW-1133">Transmembrane helix</keyword>
<organism evidence="2 3">
    <name type="scientific">Gymnopilus dilepis</name>
    <dbReference type="NCBI Taxonomy" id="231916"/>
    <lineage>
        <taxon>Eukaryota</taxon>
        <taxon>Fungi</taxon>
        <taxon>Dikarya</taxon>
        <taxon>Basidiomycota</taxon>
        <taxon>Agaricomycotina</taxon>
        <taxon>Agaricomycetes</taxon>
        <taxon>Agaricomycetidae</taxon>
        <taxon>Agaricales</taxon>
        <taxon>Agaricineae</taxon>
        <taxon>Hymenogastraceae</taxon>
        <taxon>Gymnopilus</taxon>
    </lineage>
</organism>
<dbReference type="EMBL" id="NHYE01005308">
    <property type="protein sequence ID" value="PPQ74859.1"/>
    <property type="molecule type" value="Genomic_DNA"/>
</dbReference>
<dbReference type="InParanoid" id="A0A409W8N6"/>
<name>A0A409W8N6_9AGAR</name>
<reference evidence="2 3" key="1">
    <citation type="journal article" date="2018" name="Evol. Lett.">
        <title>Horizontal gene cluster transfer increased hallucinogenic mushroom diversity.</title>
        <authorList>
            <person name="Reynolds H.T."/>
            <person name="Vijayakumar V."/>
            <person name="Gluck-Thaler E."/>
            <person name="Korotkin H.B."/>
            <person name="Matheny P.B."/>
            <person name="Slot J.C."/>
        </authorList>
    </citation>
    <scope>NUCLEOTIDE SEQUENCE [LARGE SCALE GENOMIC DNA]</scope>
    <source>
        <strain evidence="2 3">SRW20</strain>
    </source>
</reference>
<gene>
    <name evidence="2" type="ORF">CVT26_005188</name>
</gene>
<evidence type="ECO:0000256" key="1">
    <source>
        <dbReference type="SAM" id="Phobius"/>
    </source>
</evidence>
<evidence type="ECO:0000313" key="3">
    <source>
        <dbReference type="Proteomes" id="UP000284706"/>
    </source>
</evidence>
<comment type="caution">
    <text evidence="2">The sequence shown here is derived from an EMBL/GenBank/DDBJ whole genome shotgun (WGS) entry which is preliminary data.</text>
</comment>
<feature type="transmembrane region" description="Helical" evidence="1">
    <location>
        <begin position="80"/>
        <end position="102"/>
    </location>
</feature>
<proteinExistence type="predicted"/>